<reference evidence="3" key="1">
    <citation type="journal article" date="2020" name="Ecol. Evol.">
        <title>Genome structure and content of the rice root-knot nematode (Meloidogyne graminicola).</title>
        <authorList>
            <person name="Phan N.T."/>
            <person name="Danchin E.G.J."/>
            <person name="Klopp C."/>
            <person name="Perfus-Barbeoch L."/>
            <person name="Kozlowski D.K."/>
            <person name="Koutsovoulos G.D."/>
            <person name="Lopez-Roques C."/>
            <person name="Bouchez O."/>
            <person name="Zahm M."/>
            <person name="Besnard G."/>
            <person name="Bellafiore S."/>
        </authorList>
    </citation>
    <scope>NUCLEOTIDE SEQUENCE</scope>
    <source>
        <strain evidence="3">VN-18</strain>
    </source>
</reference>
<dbReference type="EMBL" id="JABEBT010000063">
    <property type="protein sequence ID" value="KAF7634119.1"/>
    <property type="molecule type" value="Genomic_DNA"/>
</dbReference>
<keyword evidence="4" id="KW-1185">Reference proteome</keyword>
<name>A0A8S9ZL42_9BILA</name>
<dbReference type="AlphaFoldDB" id="A0A8S9ZL42"/>
<accession>A0A8S9ZL42</accession>
<evidence type="ECO:0000313" key="4">
    <source>
        <dbReference type="Proteomes" id="UP000605970"/>
    </source>
</evidence>
<dbReference type="OrthoDB" id="5908366at2759"/>
<organism evidence="3 4">
    <name type="scientific">Meloidogyne graminicola</name>
    <dbReference type="NCBI Taxonomy" id="189291"/>
    <lineage>
        <taxon>Eukaryota</taxon>
        <taxon>Metazoa</taxon>
        <taxon>Ecdysozoa</taxon>
        <taxon>Nematoda</taxon>
        <taxon>Chromadorea</taxon>
        <taxon>Rhabditida</taxon>
        <taxon>Tylenchina</taxon>
        <taxon>Tylenchomorpha</taxon>
        <taxon>Tylenchoidea</taxon>
        <taxon>Meloidogynidae</taxon>
        <taxon>Meloidogyninae</taxon>
        <taxon>Meloidogyne</taxon>
    </lineage>
</organism>
<feature type="domain" description="DUF7515" evidence="2">
    <location>
        <begin position="5"/>
        <end position="90"/>
    </location>
</feature>
<dbReference type="InterPro" id="IPR055937">
    <property type="entry name" value="DUF7515"/>
</dbReference>
<feature type="compositionally biased region" description="Polar residues" evidence="1">
    <location>
        <begin position="204"/>
        <end position="214"/>
    </location>
</feature>
<dbReference type="Proteomes" id="UP000605970">
    <property type="component" value="Unassembled WGS sequence"/>
</dbReference>
<evidence type="ECO:0000256" key="1">
    <source>
        <dbReference type="SAM" id="MobiDB-lite"/>
    </source>
</evidence>
<sequence length="385" mass="44524">MQKAELKNFGSLLFNTLHTKVDGYSLNELICDFRKDNGFDPEEKAKTFGYSSFQQLLESKEMWEYVNVVKRVDENGQRAAIYYGRHSDSLNALKNEFRLSKNELERRQRKKQFQFWQQELNNIPPATPNSKFKQNQAPSVNRRESFMVQTEEEKENFQPFKRNQNFNVSRTRSQGQFCYQNAIPSTSNYLQPKENKPLRRPFRPTSQMSSSNGASTEIVKILESMNVEEKQIPKNTNNINQFSKNVEKDVAVETNVTTCRNCVLVRKVLSDLLERISSHEKEKQKDVKLIQIDDKSSNSSKMNIISNALEESVGDLIQLSSTRCSARMMENEIGCTTSVDPTDVRNALASFLERNIETINEDGEENIVRQILMMKINQLLQLTTL</sequence>
<proteinExistence type="predicted"/>
<protein>
    <recommendedName>
        <fullName evidence="2">DUF7515 domain-containing protein</fullName>
    </recommendedName>
</protein>
<dbReference type="Pfam" id="PF24359">
    <property type="entry name" value="DUF7515"/>
    <property type="match status" value="1"/>
</dbReference>
<gene>
    <name evidence="3" type="ORF">Mgra_00006418</name>
</gene>
<feature type="region of interest" description="Disordered" evidence="1">
    <location>
        <begin position="186"/>
        <end position="214"/>
    </location>
</feature>
<evidence type="ECO:0000313" key="3">
    <source>
        <dbReference type="EMBL" id="KAF7634119.1"/>
    </source>
</evidence>
<comment type="caution">
    <text evidence="3">The sequence shown here is derived from an EMBL/GenBank/DDBJ whole genome shotgun (WGS) entry which is preliminary data.</text>
</comment>
<evidence type="ECO:0000259" key="2">
    <source>
        <dbReference type="Pfam" id="PF24359"/>
    </source>
</evidence>